<dbReference type="CDD" id="cd00067">
    <property type="entry name" value="GAL4"/>
    <property type="match status" value="1"/>
</dbReference>
<dbReference type="InterPro" id="IPR021858">
    <property type="entry name" value="Fun_TF"/>
</dbReference>
<organism evidence="4">
    <name type="scientific">Fusarium oxysporum Fo47</name>
    <dbReference type="NCBI Taxonomy" id="660027"/>
    <lineage>
        <taxon>Eukaryota</taxon>
        <taxon>Fungi</taxon>
        <taxon>Dikarya</taxon>
        <taxon>Ascomycota</taxon>
        <taxon>Pezizomycotina</taxon>
        <taxon>Sordariomycetes</taxon>
        <taxon>Hypocreomycetidae</taxon>
        <taxon>Hypocreales</taxon>
        <taxon>Nectriaceae</taxon>
        <taxon>Fusarium</taxon>
        <taxon>Fusarium oxysporum species complex</taxon>
    </lineage>
</organism>
<protein>
    <submittedName>
        <fullName evidence="4">Uncharacterized protein</fullName>
    </submittedName>
</protein>
<feature type="region of interest" description="Disordered" evidence="3">
    <location>
        <begin position="1"/>
        <end position="53"/>
    </location>
</feature>
<dbReference type="GO" id="GO:0008270">
    <property type="term" value="F:zinc ion binding"/>
    <property type="evidence" value="ECO:0007669"/>
    <property type="project" value="InterPro"/>
</dbReference>
<dbReference type="HOGENOM" id="CLU_027436_0_0_1"/>
<dbReference type="SUPFAM" id="SSF57701">
    <property type="entry name" value="Zn2/Cys6 DNA-binding domain"/>
    <property type="match status" value="1"/>
</dbReference>
<dbReference type="SMART" id="SM00066">
    <property type="entry name" value="GAL4"/>
    <property type="match status" value="1"/>
</dbReference>
<dbReference type="Pfam" id="PF00172">
    <property type="entry name" value="Zn_clus"/>
    <property type="match status" value="1"/>
</dbReference>
<reference evidence="4" key="2">
    <citation type="submission" date="2012-06" db="EMBL/GenBank/DDBJ databases">
        <title>Annotation of the Genome Sequence of Fusarium oxysporum Fo47.</title>
        <authorList>
            <consortium name="The Broad Institute Genomics Platform"/>
            <person name="Ma L.-J."/>
            <person name="Corby-Kistler H."/>
            <person name="Broz K."/>
            <person name="Gale L.R."/>
            <person name="Jonkers W."/>
            <person name="O'Donnell K."/>
            <person name="Ploetz R."/>
            <person name="Steinberg C."/>
            <person name="Schwartz D.C."/>
            <person name="VanEtten H."/>
            <person name="Zhou S."/>
            <person name="Young S.K."/>
            <person name="Zeng Q."/>
            <person name="Gargeya S."/>
            <person name="Fitzgerald M."/>
            <person name="Abouelleil A."/>
            <person name="Alvarado L."/>
            <person name="Chapman S.B."/>
            <person name="Gainer-Dewar J."/>
            <person name="Goldberg J."/>
            <person name="Griggs A."/>
            <person name="Gujja S."/>
            <person name="Hansen M."/>
            <person name="Howarth C."/>
            <person name="Imamovic A."/>
            <person name="Ireland A."/>
            <person name="Larimer J."/>
            <person name="McCowan C."/>
            <person name="Murphy C."/>
            <person name="Pearson M."/>
            <person name="Poon T.W."/>
            <person name="Priest M."/>
            <person name="Roberts A."/>
            <person name="Saif S."/>
            <person name="Shea T."/>
            <person name="Sykes S."/>
            <person name="Wortman J."/>
            <person name="Nusbaum C."/>
            <person name="Birren B."/>
        </authorList>
    </citation>
    <scope>NUCLEOTIDE SEQUENCE</scope>
    <source>
        <strain evidence="4">Fo47</strain>
    </source>
</reference>
<dbReference type="Proteomes" id="UP000030766">
    <property type="component" value="Unassembled WGS sequence"/>
</dbReference>
<dbReference type="Pfam" id="PF11951">
    <property type="entry name" value="Fungal_trans_2"/>
    <property type="match status" value="1"/>
</dbReference>
<accession>W9J8N4</accession>
<reference evidence="4" key="1">
    <citation type="submission" date="2011-06" db="EMBL/GenBank/DDBJ databases">
        <title>The Genome Sequence of Fusarium oxysporum Fo47.</title>
        <authorList>
            <consortium name="The Broad Institute Genome Sequencing Platform"/>
            <person name="Ma L.-J."/>
            <person name="Gale L.R."/>
            <person name="Schwartz D.C."/>
            <person name="Zhou S."/>
            <person name="Corby-Kistler H."/>
            <person name="Young S.K."/>
            <person name="Zeng Q."/>
            <person name="Gargeya S."/>
            <person name="Fitzgerald M."/>
            <person name="Haas B."/>
            <person name="Abouelleil A."/>
            <person name="Alvarado L."/>
            <person name="Arachchi H.M."/>
            <person name="Berlin A."/>
            <person name="Brown A."/>
            <person name="Chapman S.B."/>
            <person name="Chen Z."/>
            <person name="Dunbar C."/>
            <person name="Freedman E."/>
            <person name="Gearin G."/>
            <person name="Gellesch M."/>
            <person name="Goldberg J."/>
            <person name="Griggs A."/>
            <person name="Gujja S."/>
            <person name="Heiman D."/>
            <person name="Howarth C."/>
            <person name="Larson L."/>
            <person name="Lui A."/>
            <person name="MacDonald P.J.P."/>
            <person name="Mehta T."/>
            <person name="Montmayeur A."/>
            <person name="Murphy C."/>
            <person name="Neiman D."/>
            <person name="Pearson M."/>
            <person name="Priest M."/>
            <person name="Roberts A."/>
            <person name="Saif S."/>
            <person name="Shea T."/>
            <person name="Shenoy N."/>
            <person name="Sisk P."/>
            <person name="Stolte C."/>
            <person name="Sykes S."/>
            <person name="Wortman J."/>
            <person name="Nusbaum C."/>
            <person name="Birren B."/>
        </authorList>
    </citation>
    <scope>NUCLEOTIDE SEQUENCE [LARGE SCALE GENOMIC DNA]</scope>
    <source>
        <strain evidence="4">Fo47</strain>
    </source>
</reference>
<dbReference type="InterPro" id="IPR001138">
    <property type="entry name" value="Zn2Cys6_DnaBD"/>
</dbReference>
<dbReference type="PANTHER" id="PTHR37534">
    <property type="entry name" value="TRANSCRIPTIONAL ACTIVATOR PROTEIN UGA3"/>
    <property type="match status" value="1"/>
</dbReference>
<sequence length="499" mass="56867">MPRTHRIRFVPGLKRNPPPAPESPDSMGEPTLTPQSRSESSSPKMSRSKHSCKECKQRRVKCDEAYPVCLRCQRRGSVCLSASPPTQWQAEMPWVISKPMQELGTGAVAPNKRLLQYWLEKTSRIMTVRPENNPLSFPLLQYLMSTPSLLHAVQSVSAGQEQFFQSSNLGPCLTQRGMAIQALRHEIQDPARIKPSSILAVFLQGVSWTWTEDHPCDYGKQHLRGARVLLENMLVDKEKRQDPLVQFMLGWYLYWDMSCAFIADRYDLSPLNTQQLFDAIQDARDSFHPMVGFNAQLFYLIACVGRHCRLVMDTGARDPSLEATFEEQLLAWDPQHEDKTLVDMSIAYRNHGLIMLYQICGNPRLASSPTELSQRPDAADQMVSAEESVNATIDENTHAHIQDLVVDTLRRLFDTPIDAACFSFHSIPLLTAAAELPREQLHDRSTVVYRFKALYSTNRVAVNMWAIELLEELWDLHDCGIHISWLELLKTKDWTLSFA</sequence>
<dbReference type="VEuPathDB" id="FungiDB:FOZG_17882"/>
<evidence type="ECO:0000256" key="3">
    <source>
        <dbReference type="SAM" id="MobiDB-lite"/>
    </source>
</evidence>
<dbReference type="GO" id="GO:0000976">
    <property type="term" value="F:transcription cis-regulatory region binding"/>
    <property type="evidence" value="ECO:0007669"/>
    <property type="project" value="TreeGrafter"/>
</dbReference>
<gene>
    <name evidence="4" type="ORF">FOZG_17882</name>
</gene>
<dbReference type="Gene3D" id="4.10.240.10">
    <property type="entry name" value="Zn(2)-C6 fungal-type DNA-binding domain"/>
    <property type="match status" value="1"/>
</dbReference>
<evidence type="ECO:0000256" key="1">
    <source>
        <dbReference type="ARBA" id="ARBA00004123"/>
    </source>
</evidence>
<dbReference type="GO" id="GO:0005634">
    <property type="term" value="C:nucleus"/>
    <property type="evidence" value="ECO:0007669"/>
    <property type="project" value="UniProtKB-SubCell"/>
</dbReference>
<dbReference type="EMBL" id="JH717925">
    <property type="protein sequence ID" value="EWZ28397.1"/>
    <property type="molecule type" value="Genomic_DNA"/>
</dbReference>
<dbReference type="GO" id="GO:0000981">
    <property type="term" value="F:DNA-binding transcription factor activity, RNA polymerase II-specific"/>
    <property type="evidence" value="ECO:0007669"/>
    <property type="project" value="InterPro"/>
</dbReference>
<dbReference type="AlphaFoldDB" id="W9J8N4"/>
<comment type="subcellular location">
    <subcellularLocation>
        <location evidence="1">Nucleus</location>
    </subcellularLocation>
</comment>
<feature type="compositionally biased region" description="Low complexity" evidence="3">
    <location>
        <begin position="36"/>
        <end position="45"/>
    </location>
</feature>
<evidence type="ECO:0000313" key="4">
    <source>
        <dbReference type="EMBL" id="EWZ28397.1"/>
    </source>
</evidence>
<evidence type="ECO:0000256" key="2">
    <source>
        <dbReference type="ARBA" id="ARBA00023242"/>
    </source>
</evidence>
<dbReference type="GO" id="GO:0045944">
    <property type="term" value="P:positive regulation of transcription by RNA polymerase II"/>
    <property type="evidence" value="ECO:0007669"/>
    <property type="project" value="TreeGrafter"/>
</dbReference>
<dbReference type="PROSITE" id="PS00463">
    <property type="entry name" value="ZN2_CY6_FUNGAL_1"/>
    <property type="match status" value="1"/>
</dbReference>
<dbReference type="PANTHER" id="PTHR37534:SF11">
    <property type="entry name" value="ZN(II)2CYS6 TRANSCRIPTION FACTOR (EUROFUNG)"/>
    <property type="match status" value="1"/>
</dbReference>
<proteinExistence type="predicted"/>
<keyword evidence="2" id="KW-0539">Nucleus</keyword>
<name>W9J8N4_FUSOX</name>
<dbReference type="InterPro" id="IPR036864">
    <property type="entry name" value="Zn2-C6_fun-type_DNA-bd_sf"/>
</dbReference>
<dbReference type="PROSITE" id="PS50048">
    <property type="entry name" value="ZN2_CY6_FUNGAL_2"/>
    <property type="match status" value="1"/>
</dbReference>